<keyword evidence="1" id="KW-0472">Membrane</keyword>
<evidence type="ECO:0000256" key="1">
    <source>
        <dbReference type="SAM" id="Phobius"/>
    </source>
</evidence>
<dbReference type="EMBL" id="KE128360">
    <property type="protein sequence ID" value="EPB65453.1"/>
    <property type="molecule type" value="Genomic_DNA"/>
</dbReference>
<keyword evidence="1" id="KW-0812">Transmembrane</keyword>
<keyword evidence="3" id="KW-1185">Reference proteome</keyword>
<feature type="non-terminal residue" evidence="2">
    <location>
        <position position="1"/>
    </location>
</feature>
<evidence type="ECO:0000313" key="3">
    <source>
        <dbReference type="Proteomes" id="UP000054495"/>
    </source>
</evidence>
<dbReference type="Proteomes" id="UP000054495">
    <property type="component" value="Unassembled WGS sequence"/>
</dbReference>
<dbReference type="AlphaFoldDB" id="A0A0D6L4R4"/>
<accession>A0A0D6L4R4</accession>
<organism evidence="2 3">
    <name type="scientific">Ancylostoma ceylanicum</name>
    <dbReference type="NCBI Taxonomy" id="53326"/>
    <lineage>
        <taxon>Eukaryota</taxon>
        <taxon>Metazoa</taxon>
        <taxon>Ecdysozoa</taxon>
        <taxon>Nematoda</taxon>
        <taxon>Chromadorea</taxon>
        <taxon>Rhabditida</taxon>
        <taxon>Rhabditina</taxon>
        <taxon>Rhabditomorpha</taxon>
        <taxon>Strongyloidea</taxon>
        <taxon>Ancylostomatidae</taxon>
        <taxon>Ancylostomatinae</taxon>
        <taxon>Ancylostoma</taxon>
    </lineage>
</organism>
<evidence type="ECO:0008006" key="4">
    <source>
        <dbReference type="Google" id="ProtNLM"/>
    </source>
</evidence>
<name>A0A0D6L4R4_9BILA</name>
<protein>
    <recommendedName>
        <fullName evidence="4">Protein S-acyltransferase</fullName>
    </recommendedName>
</protein>
<evidence type="ECO:0000313" key="2">
    <source>
        <dbReference type="EMBL" id="EPB65453.1"/>
    </source>
</evidence>
<proteinExistence type="predicted"/>
<sequence length="107" mass="12283">LLTSTSYDLLVFSQPCSICFFHQRYFVVSRTEQFLNAVKKSPISLIVVLICFFSIWSIVGLAGFHTYLVATNQTTNEDSDRSPRQDKFGSRASDTFPAKWICKRSFR</sequence>
<keyword evidence="1" id="KW-1133">Transmembrane helix</keyword>
<feature type="transmembrane region" description="Helical" evidence="1">
    <location>
        <begin position="43"/>
        <end position="64"/>
    </location>
</feature>
<reference evidence="2 3" key="1">
    <citation type="submission" date="2013-05" db="EMBL/GenBank/DDBJ databases">
        <title>Draft genome of the parasitic nematode Anyclostoma ceylanicum.</title>
        <authorList>
            <person name="Mitreva M."/>
        </authorList>
    </citation>
    <scope>NUCLEOTIDE SEQUENCE [LARGE SCALE GENOMIC DNA]</scope>
</reference>
<gene>
    <name evidence="2" type="ORF">ANCCEY_15483</name>
</gene>